<evidence type="ECO:0000313" key="1">
    <source>
        <dbReference type="EMBL" id="APD50286.1"/>
    </source>
</evidence>
<evidence type="ECO:0000313" key="2">
    <source>
        <dbReference type="Proteomes" id="UP000182459"/>
    </source>
</evidence>
<protein>
    <submittedName>
        <fullName evidence="1">Uncharacterized protein</fullName>
    </submittedName>
</protein>
<reference evidence="1 2" key="1">
    <citation type="submission" date="2016-11" db="EMBL/GenBank/DDBJ databases">
        <authorList>
            <person name="Hagglund E."/>
            <person name="Bystrom M."/>
            <person name="Naslund J."/>
            <person name="Stenberg P."/>
            <person name="Sjodin A."/>
        </authorList>
    </citation>
    <scope>NUCLEOTIDE SEQUENCE [LARGE SCALE GENOMIC DNA]</scope>
    <source>
        <strain evidence="1 2">CCUG 58020</strain>
    </source>
</reference>
<dbReference type="RefSeq" id="WP_066045393.1">
    <property type="nucleotide sequence ID" value="NZ_CP018093.1"/>
</dbReference>
<dbReference type="AlphaFoldDB" id="A0AAC9J751"/>
<dbReference type="EMBL" id="CP018093">
    <property type="protein sequence ID" value="APD50286.1"/>
    <property type="molecule type" value="Genomic_DNA"/>
</dbReference>
<proteinExistence type="predicted"/>
<dbReference type="Proteomes" id="UP000182459">
    <property type="component" value="Chromosome"/>
</dbReference>
<sequence>MIVLKKLKNLFCCKKPIIKGNNTFLIWEPCSHSHAEIVPGFTKYLLDLGYHVSILINPKRYKEGLFYRFDNENISYNKMSKRQIYKYFKRDSLEDVEGVLITTIGKLYDGKNLNQVYDSFHNQVDKRKLFFVEHEIDSYIDNNSNPRKDIITLRTMDYKNTITVPVNPHYFGSVKLTDKNELTKFITIGALSEKRKSTKLLTNAAKELLDKGITNFKITVIGKGNIKDLPVQLQGFFDIKRRLDFDKMYDEIENADFILSAYEDNPEHRKYITSKTSGTFQLVYGFLKPIIIREDFAPINGFNSNNAILYSQDSQYSDAMIKAINMSAGQYKQIKQNLEDYTSQLYLNSKINLQRLIKGYTSNE</sequence>
<dbReference type="KEGG" id="fhi:FSC454_03640"/>
<keyword evidence="2" id="KW-1185">Reference proteome</keyword>
<accession>A0AAC9J751</accession>
<organism evidence="1 2">
    <name type="scientific">Francisella hispaniensis FSC454</name>
    <dbReference type="NCBI Taxonomy" id="1088883"/>
    <lineage>
        <taxon>Bacteria</taxon>
        <taxon>Pseudomonadati</taxon>
        <taxon>Pseudomonadota</taxon>
        <taxon>Gammaproteobacteria</taxon>
        <taxon>Thiotrichales</taxon>
        <taxon>Francisellaceae</taxon>
        <taxon>Francisella</taxon>
    </lineage>
</organism>
<gene>
    <name evidence="1" type="ORF">FSC454_03640</name>
</gene>
<name>A0AAC9J751_9GAMM</name>